<reference evidence="3" key="1">
    <citation type="journal article" date="2020" name="Mar. Drugs">
        <title>Transcriptomic Analysis of Four Cerianthid (Cnidaria, Ceriantharia) Venoms.</title>
        <authorList>
            <person name="Klompen A.M.L."/>
            <person name="Macrander J."/>
            <person name="Reitzel A.M."/>
            <person name="Stampar S.N."/>
        </authorList>
    </citation>
    <scope>NUCLEOTIDE SEQUENCE</scope>
</reference>
<dbReference type="InterPro" id="IPR035940">
    <property type="entry name" value="CAP_sf"/>
</dbReference>
<dbReference type="InterPro" id="IPR001283">
    <property type="entry name" value="CRISP-related"/>
</dbReference>
<sequence>MMMKLTLCTILLLVLQASSFPLDDFDKRQGKTSGQAVLIKGIAGPCLQVHNQYRAQHSAPALTLDSNLTSSSEELALLLANTKSITHHGGYGIYGENIGHFWLGPSLDDPVQLCQEAVKRWYAENHYFDFDDPFYSAYTKHFTQVVWKSSTKLGMAIAKIPENYRYNGYYVVARYTPPKSLIYLKENVLPKN</sequence>
<name>A0A7G7WYY6_9CNID</name>
<proteinExistence type="evidence at transcript level"/>
<dbReference type="Gene3D" id="3.40.33.10">
    <property type="entry name" value="CAP"/>
    <property type="match status" value="1"/>
</dbReference>
<feature type="domain" description="SCP" evidence="2">
    <location>
        <begin position="41"/>
        <end position="183"/>
    </location>
</feature>
<evidence type="ECO:0000313" key="3">
    <source>
        <dbReference type="EMBL" id="QNH72475.1"/>
    </source>
</evidence>
<protein>
    <submittedName>
        <fullName evidence="3">Toxin candidate TRINITY_DN34258_c3_g4_i4</fullName>
    </submittedName>
</protein>
<organism evidence="3">
    <name type="scientific">Pachycerianthus borealis</name>
    <dbReference type="NCBI Taxonomy" id="2736680"/>
    <lineage>
        <taxon>Eukaryota</taxon>
        <taxon>Metazoa</taxon>
        <taxon>Cnidaria</taxon>
        <taxon>Anthozoa</taxon>
        <taxon>Ceriantharia</taxon>
        <taxon>Spirularia</taxon>
        <taxon>Cerianthidae</taxon>
        <taxon>Pachycerianthus</taxon>
    </lineage>
</organism>
<accession>A0A7G7WYY6</accession>
<reference evidence="3" key="2">
    <citation type="submission" date="2020-07" db="EMBL/GenBank/DDBJ databases">
        <authorList>
            <person name="Klompen A.L."/>
            <person name="Macrander J."/>
            <person name="Reitzel A.M."/>
            <person name="Stampar S.N."/>
        </authorList>
    </citation>
    <scope>NUCLEOTIDE SEQUENCE</scope>
</reference>
<evidence type="ECO:0000256" key="1">
    <source>
        <dbReference type="SAM" id="SignalP"/>
    </source>
</evidence>
<dbReference type="AlphaFoldDB" id="A0A7G7WYY6"/>
<dbReference type="SMART" id="SM00198">
    <property type="entry name" value="SCP"/>
    <property type="match status" value="1"/>
</dbReference>
<feature type="signal peptide" evidence="1">
    <location>
        <begin position="1"/>
        <end position="19"/>
    </location>
</feature>
<feature type="chain" id="PRO_5028824805" evidence="1">
    <location>
        <begin position="20"/>
        <end position="192"/>
    </location>
</feature>
<dbReference type="InterPro" id="IPR014044">
    <property type="entry name" value="CAP_dom"/>
</dbReference>
<dbReference type="InterPro" id="IPR034113">
    <property type="entry name" value="SCP_GAPR1-like"/>
</dbReference>
<dbReference type="CDD" id="cd05382">
    <property type="entry name" value="CAP_GAPR1-like"/>
    <property type="match status" value="1"/>
</dbReference>
<dbReference type="EMBL" id="MT747541">
    <property type="protein sequence ID" value="QNH72475.1"/>
    <property type="molecule type" value="mRNA"/>
</dbReference>
<dbReference type="Pfam" id="PF00188">
    <property type="entry name" value="CAP"/>
    <property type="match status" value="1"/>
</dbReference>
<evidence type="ECO:0000259" key="2">
    <source>
        <dbReference type="SMART" id="SM00198"/>
    </source>
</evidence>
<dbReference type="SUPFAM" id="SSF55797">
    <property type="entry name" value="PR-1-like"/>
    <property type="match status" value="1"/>
</dbReference>
<keyword evidence="1" id="KW-0732">Signal</keyword>
<dbReference type="PANTHER" id="PTHR10334">
    <property type="entry name" value="CYSTEINE-RICH SECRETORY PROTEIN-RELATED"/>
    <property type="match status" value="1"/>
</dbReference>